<evidence type="ECO:0008006" key="3">
    <source>
        <dbReference type="Google" id="ProtNLM"/>
    </source>
</evidence>
<accession>A0A4R5XG55</accession>
<dbReference type="VEuPathDB" id="FungiDB:BD410DRAFT_780720"/>
<dbReference type="OrthoDB" id="2866718at2759"/>
<gene>
    <name evidence="1" type="ORF">BD410DRAFT_780720</name>
</gene>
<protein>
    <recommendedName>
        <fullName evidence="3">F-box domain-containing protein</fullName>
    </recommendedName>
</protein>
<proteinExistence type="predicted"/>
<organism evidence="1 2">
    <name type="scientific">Rickenella mellea</name>
    <dbReference type="NCBI Taxonomy" id="50990"/>
    <lineage>
        <taxon>Eukaryota</taxon>
        <taxon>Fungi</taxon>
        <taxon>Dikarya</taxon>
        <taxon>Basidiomycota</taxon>
        <taxon>Agaricomycotina</taxon>
        <taxon>Agaricomycetes</taxon>
        <taxon>Hymenochaetales</taxon>
        <taxon>Rickenellaceae</taxon>
        <taxon>Rickenella</taxon>
    </lineage>
</organism>
<dbReference type="Gene3D" id="3.80.10.10">
    <property type="entry name" value="Ribonuclease Inhibitor"/>
    <property type="match status" value="1"/>
</dbReference>
<sequence>MDGHEARLTALKNLKASRNAQHIILKATENEICRLQKETSATTLQRGIQSLPDDLVREIFEAAFDLYGNEYGSESYPFKLSHVNRRFRAIALETPRIWTRLSNVLATDQLKYHIERSKSAGLTIAIRVNMLDDEYGCTVAEFLKITTALCSHWQNFEYIVGFPVRTEQEDYGYTHPALLDYPHLDLPRITRFLWQKRVYDESEDNLYLQTFFEFWNMPKLSDFEGLNVLMNPPLVVSNLASVTLDFNSEHISVWVLDDTLAALASSTRLTYLCITFAEISSSPLNFQVPPTLLKNLVSFRVKLLRYIDQRFILTFLSALKMPILTTISFTLNLTLKKREFHEVDFIQEIFHTSCNYPKLQNFAMDLTGLPQWNLVVTLGMLLPSLQEVTLRGIGLCPYAARLDAPVSWRLVRLRGFDRTSYETVCRMATTDPYLGSCKIDIPDERNLSMEAIHLLGDRLIHETCIS</sequence>
<evidence type="ECO:0000313" key="1">
    <source>
        <dbReference type="EMBL" id="TDL30179.1"/>
    </source>
</evidence>
<reference evidence="1 2" key="1">
    <citation type="submission" date="2018-06" db="EMBL/GenBank/DDBJ databases">
        <title>A transcriptomic atlas of mushroom development highlights an independent origin of complex multicellularity.</title>
        <authorList>
            <consortium name="DOE Joint Genome Institute"/>
            <person name="Krizsan K."/>
            <person name="Almasi E."/>
            <person name="Merenyi Z."/>
            <person name="Sahu N."/>
            <person name="Viragh M."/>
            <person name="Koszo T."/>
            <person name="Mondo S."/>
            <person name="Kiss B."/>
            <person name="Balint B."/>
            <person name="Kues U."/>
            <person name="Barry K."/>
            <person name="Hegedus J.C."/>
            <person name="Henrissat B."/>
            <person name="Johnson J."/>
            <person name="Lipzen A."/>
            <person name="Ohm R."/>
            <person name="Nagy I."/>
            <person name="Pangilinan J."/>
            <person name="Yan J."/>
            <person name="Xiong Y."/>
            <person name="Grigoriev I.V."/>
            <person name="Hibbett D.S."/>
            <person name="Nagy L.G."/>
        </authorList>
    </citation>
    <scope>NUCLEOTIDE SEQUENCE [LARGE SCALE GENOMIC DNA]</scope>
    <source>
        <strain evidence="1 2">SZMC22713</strain>
    </source>
</reference>
<name>A0A4R5XG55_9AGAM</name>
<dbReference type="InterPro" id="IPR032675">
    <property type="entry name" value="LRR_dom_sf"/>
</dbReference>
<dbReference type="STRING" id="50990.A0A4R5XG55"/>
<keyword evidence="2" id="KW-1185">Reference proteome</keyword>
<dbReference type="Proteomes" id="UP000294933">
    <property type="component" value="Unassembled WGS sequence"/>
</dbReference>
<evidence type="ECO:0000313" key="2">
    <source>
        <dbReference type="Proteomes" id="UP000294933"/>
    </source>
</evidence>
<dbReference type="AlphaFoldDB" id="A0A4R5XG55"/>
<dbReference type="EMBL" id="ML170156">
    <property type="protein sequence ID" value="TDL30179.1"/>
    <property type="molecule type" value="Genomic_DNA"/>
</dbReference>